<dbReference type="EMBL" id="CP119083">
    <property type="protein sequence ID" value="WEF35548.1"/>
    <property type="molecule type" value="Genomic_DNA"/>
</dbReference>
<keyword evidence="1" id="KW-0812">Transmembrane</keyword>
<feature type="transmembrane region" description="Helical" evidence="1">
    <location>
        <begin position="6"/>
        <end position="25"/>
    </location>
</feature>
<dbReference type="Pfam" id="PF20327">
    <property type="entry name" value="DUF6622"/>
    <property type="match status" value="1"/>
</dbReference>
<keyword evidence="1" id="KW-0472">Membrane</keyword>
<keyword evidence="3" id="KW-1185">Reference proteome</keyword>
<evidence type="ECO:0000313" key="3">
    <source>
        <dbReference type="Proteomes" id="UP001216510"/>
    </source>
</evidence>
<feature type="transmembrane region" description="Helical" evidence="1">
    <location>
        <begin position="101"/>
        <end position="126"/>
    </location>
</feature>
<gene>
    <name evidence="2" type="ORF">PX653_12600</name>
</gene>
<feature type="transmembrane region" description="Helical" evidence="1">
    <location>
        <begin position="66"/>
        <end position="89"/>
    </location>
</feature>
<keyword evidence="1" id="KW-1133">Transmembrane helix</keyword>
<evidence type="ECO:0008006" key="4">
    <source>
        <dbReference type="Google" id="ProtNLM"/>
    </source>
</evidence>
<protein>
    <recommendedName>
        <fullName evidence="4">DUF1453 domain-containing protein</fullName>
    </recommendedName>
</protein>
<feature type="transmembrane region" description="Helical" evidence="1">
    <location>
        <begin position="37"/>
        <end position="54"/>
    </location>
</feature>
<dbReference type="Proteomes" id="UP001216510">
    <property type="component" value="Chromosome"/>
</dbReference>
<evidence type="ECO:0000313" key="2">
    <source>
        <dbReference type="EMBL" id="WEF35548.1"/>
    </source>
</evidence>
<feature type="transmembrane region" description="Helical" evidence="1">
    <location>
        <begin position="132"/>
        <end position="149"/>
    </location>
</feature>
<proteinExistence type="predicted"/>
<name>A0ABY8BKR1_9BURK</name>
<organism evidence="2 3">
    <name type="scientific">Pseudoduganella chitinolytica</name>
    <dbReference type="NCBI Taxonomy" id="34070"/>
    <lineage>
        <taxon>Bacteria</taxon>
        <taxon>Pseudomonadati</taxon>
        <taxon>Pseudomonadota</taxon>
        <taxon>Betaproteobacteria</taxon>
        <taxon>Burkholderiales</taxon>
        <taxon>Oxalobacteraceae</taxon>
        <taxon>Telluria group</taxon>
        <taxon>Pseudoduganella</taxon>
    </lineage>
</organism>
<evidence type="ECO:0000256" key="1">
    <source>
        <dbReference type="SAM" id="Phobius"/>
    </source>
</evidence>
<accession>A0ABY8BKR1</accession>
<dbReference type="InterPro" id="IPR046730">
    <property type="entry name" value="DUF6622"/>
</dbReference>
<sequence length="165" mass="17024">MLQQIIGHTPLYVWAILAFLVNRGIAASRERTMTLRAAAIVPVVMAGLALQEIGHRFGLAAVPLGAWLAGAATGVAMAWQLGAGAVTAVDRAAGTVTLRGSWAPLVLMLGVFCSRYALAVAGAMAPSLAHDMPFAVAASLLLGLLNGLLGGRVLRCVQAWSVAVR</sequence>
<reference evidence="2 3" key="1">
    <citation type="submission" date="2023-02" db="EMBL/GenBank/DDBJ databases">
        <title>Gemone sequence of Telluria chitinolytica ACM 3522T.</title>
        <authorList>
            <person name="Frediansyah A."/>
            <person name="Miess H."/>
            <person name="Gross H."/>
        </authorList>
    </citation>
    <scope>NUCLEOTIDE SEQUENCE [LARGE SCALE GENOMIC DNA]</scope>
    <source>
        <strain evidence="2 3">ACM 3522</strain>
    </source>
</reference>